<dbReference type="Proteomes" id="UP000515150">
    <property type="component" value="Chromosome 6"/>
</dbReference>
<dbReference type="GeneID" id="114857444"/>
<dbReference type="CDD" id="cd04405">
    <property type="entry name" value="RhoGAP_BRCC3-like"/>
    <property type="match status" value="1"/>
</dbReference>
<dbReference type="Pfam" id="PF00610">
    <property type="entry name" value="DEP"/>
    <property type="match status" value="1"/>
</dbReference>
<evidence type="ECO:0000313" key="5">
    <source>
        <dbReference type="RefSeq" id="XP_029009776.1"/>
    </source>
</evidence>
<name>A0A6P7MSA1_BETSP</name>
<evidence type="ECO:0000256" key="1">
    <source>
        <dbReference type="ARBA" id="ARBA00037970"/>
    </source>
</evidence>
<dbReference type="InterPro" id="IPR036390">
    <property type="entry name" value="WH_DNA-bd_sf"/>
</dbReference>
<dbReference type="AlphaFoldDB" id="A0A6P7MSA1"/>
<proteinExistence type="inferred from homology"/>
<dbReference type="RefSeq" id="XP_029009776.1">
    <property type="nucleotide sequence ID" value="XM_029153943.3"/>
</dbReference>
<reference evidence="5" key="1">
    <citation type="submission" date="2025-08" db="UniProtKB">
        <authorList>
            <consortium name="RefSeq"/>
        </authorList>
    </citation>
    <scope>IDENTIFICATION</scope>
</reference>
<keyword evidence="4" id="KW-1185">Reference proteome</keyword>
<dbReference type="InParanoid" id="A0A6P7MSA1"/>
<dbReference type="PROSITE" id="PS50186">
    <property type="entry name" value="DEP"/>
    <property type="match status" value="1"/>
</dbReference>
<dbReference type="PANTHER" id="PTHR16206:SF9">
    <property type="entry name" value="DEP DOMAIN-CONTAINING PROTEIN 7"/>
    <property type="match status" value="1"/>
</dbReference>
<evidence type="ECO:0000313" key="4">
    <source>
        <dbReference type="Proteomes" id="UP000515150"/>
    </source>
</evidence>
<evidence type="ECO:0000256" key="2">
    <source>
        <dbReference type="ARBA" id="ARBA00040225"/>
    </source>
</evidence>
<dbReference type="InterPro" id="IPR036388">
    <property type="entry name" value="WH-like_DNA-bd_sf"/>
</dbReference>
<dbReference type="KEGG" id="bspl:114857444"/>
<sequence length="591" mass="65876">MASIKERAAALNLAEKLCARSVAHRVTSTSTQVSSLWHDLVFYLRSSVTVKDRRVHLKTYSDCFLGSEAVDVVTEHINTFKHLVGVNLSRDKVVCVCQALLDCRVFELVGTKVFGNDKKHSGFQDSKSAFYRFVNIHMPSANEVERILLVNGVQTLFCGPCSDQTEDQICSTGSRVQMCTPVKFTQIAPKASQLETCTTGSLALEPVVHGMSPSRAQAGAVVPQPLSDELWQEQTLLRLLNLVELPLLEGILHCMQISSSPPSQLHEKTDLIYTSNQLDRQILRVFRDTQEDEWLCAALDCLDFLPDLPVVELSRELPQFFLQYEKGCETVPGGSGNQDVDTRVQPLISISTSNQSSDEQLQYSQTGLTRCKLLLYRTLVKHYSQADRPPLLPQLMTDIYTAIIDLLTNAKLSTALEALQLCLKLLPHGCREQLRRLLTFMALAADPQGIKLDNDVENRQAVVRSFSRAIVHKSLSKEKGGLMVVFMLSNVEEIFKIPGALHKVVSDKLASIGDGKPPNETGLTVCQQVSSRNYTDLTGETTNQELWALLKSIHLDTKISEKERKRLLRQFCGAHPQIFSQYFGDSAISVL</sequence>
<dbReference type="Gene3D" id="1.10.10.10">
    <property type="entry name" value="Winged helix-like DNA-binding domain superfamily/Winged helix DNA-binding domain"/>
    <property type="match status" value="1"/>
</dbReference>
<dbReference type="OrthoDB" id="276323at2759"/>
<dbReference type="PANTHER" id="PTHR16206">
    <property type="entry name" value="DEP DOMAIN-CONTAINING"/>
    <property type="match status" value="1"/>
</dbReference>
<protein>
    <recommendedName>
        <fullName evidence="2">DEP domain-containing protein 7</fullName>
    </recommendedName>
</protein>
<comment type="similarity">
    <text evidence="1">Belongs to the DEPDC7 family.</text>
</comment>
<dbReference type="GO" id="GO:0035556">
    <property type="term" value="P:intracellular signal transduction"/>
    <property type="evidence" value="ECO:0007669"/>
    <property type="project" value="InterPro"/>
</dbReference>
<dbReference type="SUPFAM" id="SSF46785">
    <property type="entry name" value="Winged helix' DNA-binding domain"/>
    <property type="match status" value="1"/>
</dbReference>
<feature type="domain" description="DEP" evidence="3">
    <location>
        <begin position="44"/>
        <end position="135"/>
    </location>
</feature>
<accession>A0A6P7MSA1</accession>
<dbReference type="InterPro" id="IPR000591">
    <property type="entry name" value="DEP_dom"/>
</dbReference>
<dbReference type="SMART" id="SM00049">
    <property type="entry name" value="DEP"/>
    <property type="match status" value="1"/>
</dbReference>
<organism evidence="4 5">
    <name type="scientific">Betta splendens</name>
    <name type="common">Siamese fighting fish</name>
    <dbReference type="NCBI Taxonomy" id="158456"/>
    <lineage>
        <taxon>Eukaryota</taxon>
        <taxon>Metazoa</taxon>
        <taxon>Chordata</taxon>
        <taxon>Craniata</taxon>
        <taxon>Vertebrata</taxon>
        <taxon>Euteleostomi</taxon>
        <taxon>Actinopterygii</taxon>
        <taxon>Neopterygii</taxon>
        <taxon>Teleostei</taxon>
        <taxon>Neoteleostei</taxon>
        <taxon>Acanthomorphata</taxon>
        <taxon>Anabantaria</taxon>
        <taxon>Anabantiformes</taxon>
        <taxon>Anabantoidei</taxon>
        <taxon>Osphronemidae</taxon>
        <taxon>Betta</taxon>
    </lineage>
</organism>
<evidence type="ECO:0000259" key="3">
    <source>
        <dbReference type="PROSITE" id="PS50186"/>
    </source>
</evidence>
<gene>
    <name evidence="5" type="primary">LOC114857444</name>
</gene>